<gene>
    <name evidence="3" type="ORF">SAMN05660686_02465</name>
</gene>
<keyword evidence="4" id="KW-1185">Reference proteome</keyword>
<feature type="domain" description="4Fe-4S ferredoxin-type" evidence="2">
    <location>
        <begin position="200"/>
        <end position="232"/>
    </location>
</feature>
<accession>A0A8G2F3B0</accession>
<sequence>MPQVFRTGVEHDGRSLLHIHVTAVPDAIRTETLRGKEYRVVPIVMVVEGVMYGANSEAPTLYRSSVLAQAVGSWDGKPAVYNHPQRDGNFVSANAPEVYAEETIGLLFNTKVEDNRLKTEAWLDVGAIAEMDGERGTVIERLESGEPVEVSMGAFVAEEVEAGMFAGKAYGRVATAVWPDHLAILDSESKGACSVEDGCGAPRINAACSCGGTCGTCKEATMPENTVVLERVTGEGVPENRYIYRLPEGTDGAIDGLAPSDGVAVVDIAEPRLNARRSAILLSAEPSGDVLATMMKPEGLISRLDALMNRLLGRSKLTANVTMKDLREALQMALEMEGEDYWPWIVDVEPGEGSMLSGYVIYERDDMTLVRRGYTVEAGGSITLSGDMEPVRRETTWHPVTVVTTNQQENAMTTMQERVAAIVANERSQFTAEDTEYLAGLSEDRLGAIEAKLKDNSETKPAPKLPETVDEYLAAAPKGIREVLESGQAELKTKRQGLIKQVLAAGDSFTEAELEAMETSLLAKMARQVTPADFRGQGAPRTVQETEATGPGHTPITFGERDPRHKPAAA</sequence>
<dbReference type="EMBL" id="FNBW01000007">
    <property type="protein sequence ID" value="SDF83411.1"/>
    <property type="molecule type" value="Genomic_DNA"/>
</dbReference>
<dbReference type="AlphaFoldDB" id="A0A8G2F3B0"/>
<dbReference type="Proteomes" id="UP000198615">
    <property type="component" value="Unassembled WGS sequence"/>
</dbReference>
<evidence type="ECO:0000256" key="1">
    <source>
        <dbReference type="SAM" id="MobiDB-lite"/>
    </source>
</evidence>
<comment type="caution">
    <text evidence="3">The sequence shown here is derived from an EMBL/GenBank/DDBJ whole genome shotgun (WGS) entry which is preliminary data.</text>
</comment>
<dbReference type="RefSeq" id="WP_093150659.1">
    <property type="nucleotide sequence ID" value="NZ_FNBW01000007.1"/>
</dbReference>
<name>A0A8G2F3B0_9PROT</name>
<dbReference type="PROSITE" id="PS51379">
    <property type="entry name" value="4FE4S_FER_2"/>
    <property type="match status" value="1"/>
</dbReference>
<dbReference type="OrthoDB" id="6504138at2"/>
<evidence type="ECO:0000313" key="3">
    <source>
        <dbReference type="EMBL" id="SDF83411.1"/>
    </source>
</evidence>
<protein>
    <recommendedName>
        <fullName evidence="2">4Fe-4S ferredoxin-type domain-containing protein</fullName>
    </recommendedName>
</protein>
<feature type="region of interest" description="Disordered" evidence="1">
    <location>
        <begin position="533"/>
        <end position="570"/>
    </location>
</feature>
<evidence type="ECO:0000259" key="2">
    <source>
        <dbReference type="PROSITE" id="PS51379"/>
    </source>
</evidence>
<organism evidence="3 4">
    <name type="scientific">Thalassobaculum litoreum DSM 18839</name>
    <dbReference type="NCBI Taxonomy" id="1123362"/>
    <lineage>
        <taxon>Bacteria</taxon>
        <taxon>Pseudomonadati</taxon>
        <taxon>Pseudomonadota</taxon>
        <taxon>Alphaproteobacteria</taxon>
        <taxon>Rhodospirillales</taxon>
        <taxon>Thalassobaculaceae</taxon>
        <taxon>Thalassobaculum</taxon>
    </lineage>
</organism>
<feature type="compositionally biased region" description="Basic and acidic residues" evidence="1">
    <location>
        <begin position="559"/>
        <end position="570"/>
    </location>
</feature>
<reference evidence="3 4" key="1">
    <citation type="submission" date="2016-10" db="EMBL/GenBank/DDBJ databases">
        <authorList>
            <person name="Varghese N."/>
            <person name="Submissions S."/>
        </authorList>
    </citation>
    <scope>NUCLEOTIDE SEQUENCE [LARGE SCALE GENOMIC DNA]</scope>
    <source>
        <strain evidence="3 4">DSM 18839</strain>
    </source>
</reference>
<evidence type="ECO:0000313" key="4">
    <source>
        <dbReference type="Proteomes" id="UP000198615"/>
    </source>
</evidence>
<proteinExistence type="predicted"/>
<dbReference type="InterPro" id="IPR017896">
    <property type="entry name" value="4Fe4S_Fe-S-bd"/>
</dbReference>